<evidence type="ECO:0000256" key="8">
    <source>
        <dbReference type="ARBA" id="ARBA00023306"/>
    </source>
</evidence>
<dbReference type="EMBL" id="LT598464">
    <property type="protein sequence ID" value="SCU80020.1"/>
    <property type="molecule type" value="Genomic_DNA"/>
</dbReference>
<sequence>MAEKGTASIELVSEDGPVDFNVMMQKGVTALTKLLQDRIQEDPDYLNQSSMKFVLKNNTVTQGEIGSQNSKVHKVLVNNHGTLDDTSVARDISVTVDGGPDVSLAVDTATGEPSDPVSSRGIPFAEMREEELLFDYGEAPLPSIQQEFGENINNLISSMLPPEMANNSNIKDLQRRNSKLGSTLSTPSRKASSYCRRESQSLQKPSDFYYLEKSQQRPDFSCLTENKPLCLFCEYFFVFGTLPKNMLKWYSRMQGDEQEPCENSQCEKHHKR</sequence>
<keyword evidence="5" id="KW-0132">Cell division</keyword>
<evidence type="ECO:0000256" key="6">
    <source>
        <dbReference type="ARBA" id="ARBA00022776"/>
    </source>
</evidence>
<keyword evidence="6" id="KW-0498">Mitosis</keyword>
<organism evidence="10 11">
    <name type="scientific">Lachancea mirantina</name>
    <dbReference type="NCBI Taxonomy" id="1230905"/>
    <lineage>
        <taxon>Eukaryota</taxon>
        <taxon>Fungi</taxon>
        <taxon>Dikarya</taxon>
        <taxon>Ascomycota</taxon>
        <taxon>Saccharomycotina</taxon>
        <taxon>Saccharomycetes</taxon>
        <taxon>Saccharomycetales</taxon>
        <taxon>Saccharomycetaceae</taxon>
        <taxon>Lachancea</taxon>
    </lineage>
</organism>
<evidence type="ECO:0000256" key="9">
    <source>
        <dbReference type="SAM" id="MobiDB-lite"/>
    </source>
</evidence>
<dbReference type="GO" id="GO:0051301">
    <property type="term" value="P:cell division"/>
    <property type="evidence" value="ECO:0007669"/>
    <property type="project" value="UniProtKB-KW"/>
</dbReference>
<keyword evidence="8" id="KW-0131">Cell cycle</keyword>
<dbReference type="InterPro" id="IPR026231">
    <property type="entry name" value="IBD2"/>
</dbReference>
<feature type="region of interest" description="Disordered" evidence="9">
    <location>
        <begin position="176"/>
        <end position="199"/>
    </location>
</feature>
<evidence type="ECO:0000256" key="4">
    <source>
        <dbReference type="ARBA" id="ARBA00022490"/>
    </source>
</evidence>
<keyword evidence="7" id="KW-0206">Cytoskeleton</keyword>
<dbReference type="PRINTS" id="PR02099">
    <property type="entry name" value="PROTEINIBD2"/>
</dbReference>
<evidence type="ECO:0000256" key="2">
    <source>
        <dbReference type="ARBA" id="ARBA00008285"/>
    </source>
</evidence>
<accession>A0A1G4ITJ3</accession>
<feature type="compositionally biased region" description="Polar residues" evidence="9">
    <location>
        <begin position="179"/>
        <end position="191"/>
    </location>
</feature>
<evidence type="ECO:0000313" key="10">
    <source>
        <dbReference type="EMBL" id="SCU80020.1"/>
    </source>
</evidence>
<comment type="similarity">
    <text evidence="2">Belongs to the IBD2 family.</text>
</comment>
<dbReference type="OrthoDB" id="4057723at2759"/>
<reference evidence="10 11" key="1">
    <citation type="submission" date="2016-03" db="EMBL/GenBank/DDBJ databases">
        <authorList>
            <person name="Devillers H."/>
        </authorList>
    </citation>
    <scope>NUCLEOTIDE SEQUENCE [LARGE SCALE GENOMIC DNA]</scope>
    <source>
        <strain evidence="10">CBS 11717</strain>
    </source>
</reference>
<evidence type="ECO:0000256" key="5">
    <source>
        <dbReference type="ARBA" id="ARBA00022618"/>
    </source>
</evidence>
<gene>
    <name evidence="10" type="ORF">LAMI_0B00518G</name>
</gene>
<protein>
    <recommendedName>
        <fullName evidence="3">Protein IBD2</fullName>
    </recommendedName>
</protein>
<keyword evidence="4" id="KW-0963">Cytoplasm</keyword>
<evidence type="ECO:0000256" key="3">
    <source>
        <dbReference type="ARBA" id="ARBA00018145"/>
    </source>
</evidence>
<dbReference type="AlphaFoldDB" id="A0A1G4ITJ3"/>
<proteinExistence type="inferred from homology"/>
<keyword evidence="11" id="KW-1185">Reference proteome</keyword>
<name>A0A1G4ITJ3_9SACH</name>
<evidence type="ECO:0000256" key="1">
    <source>
        <dbReference type="ARBA" id="ARBA00004647"/>
    </source>
</evidence>
<evidence type="ECO:0000313" key="11">
    <source>
        <dbReference type="Proteomes" id="UP000191024"/>
    </source>
</evidence>
<dbReference type="GO" id="GO:0007094">
    <property type="term" value="P:mitotic spindle assembly checkpoint signaling"/>
    <property type="evidence" value="ECO:0007669"/>
    <property type="project" value="InterPro"/>
</dbReference>
<comment type="subcellular location">
    <subcellularLocation>
        <location evidence="1">Cytoplasm</location>
        <location evidence="1">Cytoskeleton</location>
        <location evidence="1">Spindle pole</location>
    </subcellularLocation>
</comment>
<dbReference type="Proteomes" id="UP000191024">
    <property type="component" value="Chromosome B"/>
</dbReference>
<evidence type="ECO:0000256" key="7">
    <source>
        <dbReference type="ARBA" id="ARBA00023212"/>
    </source>
</evidence>
<dbReference type="GO" id="GO:0000922">
    <property type="term" value="C:spindle pole"/>
    <property type="evidence" value="ECO:0007669"/>
    <property type="project" value="UniProtKB-SubCell"/>
</dbReference>